<comment type="caution">
    <text evidence="1">The sequence shown here is derived from an EMBL/GenBank/DDBJ whole genome shotgun (WGS) entry which is preliminary data.</text>
</comment>
<dbReference type="EMBL" id="AEYE02000017">
    <property type="protein sequence ID" value="EPE97052.1"/>
    <property type="molecule type" value="Genomic_DNA"/>
</dbReference>
<sequence length="76" mass="8473">MKTIDVRKPNTFDARDLAACQPVFNQVLTEGGLEKGSEEADRIAAILVKLYREGVHDPAHLAMMVRTARGLLETRH</sequence>
<dbReference type="AlphaFoldDB" id="S3HDY9"/>
<gene>
    <name evidence="1" type="ORF">RGCCGE502_16850</name>
</gene>
<dbReference type="eggNOG" id="ENOG5030ZVQ">
    <property type="taxonomic scope" value="Bacteria"/>
</dbReference>
<reference evidence="1 2" key="1">
    <citation type="journal article" date="2012" name="J. Bacteriol.">
        <title>Genome sequence of Rhizobium grahamii CCGE502, a broad-host-range symbiont with low nodulation competitiveness in Phaseolus vulgaris.</title>
        <authorList>
            <person name="Althabegoiti M.J."/>
            <person name="Lozano L."/>
            <person name="Torres-Tejerizo G."/>
            <person name="Ormeno-Orrillo E."/>
            <person name="Rogel M.A."/>
            <person name="Gonzalez V."/>
            <person name="Martinez-Romero E."/>
        </authorList>
    </citation>
    <scope>NUCLEOTIDE SEQUENCE [LARGE SCALE GENOMIC DNA]</scope>
    <source>
        <strain evidence="1 2">CCGE 502</strain>
    </source>
</reference>
<dbReference type="Proteomes" id="UP000014411">
    <property type="component" value="Unassembled WGS sequence"/>
</dbReference>
<dbReference type="RefSeq" id="WP_016555365.1">
    <property type="nucleotide sequence ID" value="NZ_AEYE02000017.1"/>
</dbReference>
<name>S3HDY9_9HYPH</name>
<accession>S3HDY9</accession>
<organism evidence="1 2">
    <name type="scientific">Rhizobium grahamii CCGE 502</name>
    <dbReference type="NCBI Taxonomy" id="990285"/>
    <lineage>
        <taxon>Bacteria</taxon>
        <taxon>Pseudomonadati</taxon>
        <taxon>Pseudomonadota</taxon>
        <taxon>Alphaproteobacteria</taxon>
        <taxon>Hyphomicrobiales</taxon>
        <taxon>Rhizobiaceae</taxon>
        <taxon>Rhizobium/Agrobacterium group</taxon>
        <taxon>Rhizobium</taxon>
    </lineage>
</organism>
<evidence type="ECO:0000313" key="2">
    <source>
        <dbReference type="Proteomes" id="UP000014411"/>
    </source>
</evidence>
<protein>
    <submittedName>
        <fullName evidence="1">Uncharacterized protein</fullName>
    </submittedName>
</protein>
<proteinExistence type="predicted"/>
<evidence type="ECO:0000313" key="1">
    <source>
        <dbReference type="EMBL" id="EPE97052.1"/>
    </source>
</evidence>
<keyword evidence="2" id="KW-1185">Reference proteome</keyword>
<dbReference type="STRING" id="990285.RGCCGE502_16850"/>
<dbReference type="HOGENOM" id="CLU_193814_0_0_5"/>